<dbReference type="InterPro" id="IPR008266">
    <property type="entry name" value="Tyr_kinase_AS"/>
</dbReference>
<evidence type="ECO:0000259" key="1">
    <source>
        <dbReference type="PROSITE" id="PS50011"/>
    </source>
</evidence>
<evidence type="ECO:0000313" key="2">
    <source>
        <dbReference type="EMBL" id="KAJ7682925.1"/>
    </source>
</evidence>
<proteinExistence type="predicted"/>
<dbReference type="Proteomes" id="UP001221757">
    <property type="component" value="Unassembled WGS sequence"/>
</dbReference>
<dbReference type="InterPro" id="IPR011009">
    <property type="entry name" value="Kinase-like_dom_sf"/>
</dbReference>
<dbReference type="InterPro" id="IPR051681">
    <property type="entry name" value="Ser/Thr_Kinases-Pseudokinases"/>
</dbReference>
<dbReference type="InterPro" id="IPR000719">
    <property type="entry name" value="Prot_kinase_dom"/>
</dbReference>
<name>A0AAD7D7N7_MYCRO</name>
<comment type="caution">
    <text evidence="2">The sequence shown here is derived from an EMBL/GenBank/DDBJ whole genome shotgun (WGS) entry which is preliminary data.</text>
</comment>
<keyword evidence="3" id="KW-1185">Reference proteome</keyword>
<evidence type="ECO:0000313" key="3">
    <source>
        <dbReference type="Proteomes" id="UP001221757"/>
    </source>
</evidence>
<dbReference type="AlphaFoldDB" id="A0AAD7D7N7"/>
<gene>
    <name evidence="2" type="ORF">B0H17DRAFT_1075452</name>
</gene>
<keyword evidence="2" id="KW-0418">Kinase</keyword>
<dbReference type="EMBL" id="JARKIE010000113">
    <property type="protein sequence ID" value="KAJ7682925.1"/>
    <property type="molecule type" value="Genomic_DNA"/>
</dbReference>
<dbReference type="PROSITE" id="PS50011">
    <property type="entry name" value="PROTEIN_KINASE_DOM"/>
    <property type="match status" value="1"/>
</dbReference>
<feature type="domain" description="Protein kinase" evidence="1">
    <location>
        <begin position="158"/>
        <end position="426"/>
    </location>
</feature>
<dbReference type="Pfam" id="PF07714">
    <property type="entry name" value="PK_Tyr_Ser-Thr"/>
    <property type="match status" value="1"/>
</dbReference>
<protein>
    <submittedName>
        <fullName evidence="2">Kinase-like domain-containing protein</fullName>
    </submittedName>
</protein>
<dbReference type="GO" id="GO:0005524">
    <property type="term" value="F:ATP binding"/>
    <property type="evidence" value="ECO:0007669"/>
    <property type="project" value="InterPro"/>
</dbReference>
<reference evidence="2" key="1">
    <citation type="submission" date="2023-03" db="EMBL/GenBank/DDBJ databases">
        <title>Massive genome expansion in bonnet fungi (Mycena s.s.) driven by repeated elements and novel gene families across ecological guilds.</title>
        <authorList>
            <consortium name="Lawrence Berkeley National Laboratory"/>
            <person name="Harder C.B."/>
            <person name="Miyauchi S."/>
            <person name="Viragh M."/>
            <person name="Kuo A."/>
            <person name="Thoen E."/>
            <person name="Andreopoulos B."/>
            <person name="Lu D."/>
            <person name="Skrede I."/>
            <person name="Drula E."/>
            <person name="Henrissat B."/>
            <person name="Morin E."/>
            <person name="Kohler A."/>
            <person name="Barry K."/>
            <person name="LaButti K."/>
            <person name="Morin E."/>
            <person name="Salamov A."/>
            <person name="Lipzen A."/>
            <person name="Mereny Z."/>
            <person name="Hegedus B."/>
            <person name="Baldrian P."/>
            <person name="Stursova M."/>
            <person name="Weitz H."/>
            <person name="Taylor A."/>
            <person name="Grigoriev I.V."/>
            <person name="Nagy L.G."/>
            <person name="Martin F."/>
            <person name="Kauserud H."/>
        </authorList>
    </citation>
    <scope>NUCLEOTIDE SEQUENCE</scope>
    <source>
        <strain evidence="2">CBHHK067</strain>
    </source>
</reference>
<organism evidence="2 3">
    <name type="scientific">Mycena rosella</name>
    <name type="common">Pink bonnet</name>
    <name type="synonym">Agaricus rosellus</name>
    <dbReference type="NCBI Taxonomy" id="1033263"/>
    <lineage>
        <taxon>Eukaryota</taxon>
        <taxon>Fungi</taxon>
        <taxon>Dikarya</taxon>
        <taxon>Basidiomycota</taxon>
        <taxon>Agaricomycotina</taxon>
        <taxon>Agaricomycetes</taxon>
        <taxon>Agaricomycetidae</taxon>
        <taxon>Agaricales</taxon>
        <taxon>Marasmiineae</taxon>
        <taxon>Mycenaceae</taxon>
        <taxon>Mycena</taxon>
    </lineage>
</organism>
<dbReference type="InterPro" id="IPR001245">
    <property type="entry name" value="Ser-Thr/Tyr_kinase_cat_dom"/>
</dbReference>
<dbReference type="Gene3D" id="1.10.510.10">
    <property type="entry name" value="Transferase(Phosphotransferase) domain 1"/>
    <property type="match status" value="1"/>
</dbReference>
<dbReference type="PROSITE" id="PS00109">
    <property type="entry name" value="PROTEIN_KINASE_TYR"/>
    <property type="match status" value="1"/>
</dbReference>
<dbReference type="PANTHER" id="PTHR44329">
    <property type="entry name" value="SERINE/THREONINE-PROTEIN KINASE TNNI3K-RELATED"/>
    <property type="match status" value="1"/>
</dbReference>
<sequence length="428" mass="46970">MSGPRKTRPNLPPRLQLPHVSPFIILSGDRCSHLSYPTVKSVLDSMSPVEAIVYNHDQRAAVLKQGLSASDLRKELQSCYQRIYTSLLAVLNSREAKHAALSLEGDRAQSFLDAVQDVLDKGSLPSAQHTSQARRLILRLSEARDQLPSSLFITGIVDHDEHPTFCGGFGDIYRASHNGSTVAVKRIRMFSASAESQRARLQFCREALVWQTLQHKYVLPLIGIDRVSFSSSFCMVSPWMKHGTVLKYLTEHGRDDVDKLLLQVAEGLGYLHSMNIVHGDLRGTNILVSDDWSACLADFGLTTIIDAATSSSAALTSTANHAGSARWFAPELVQPTSFGCEKFMRTPASDVYAFACVCLELHTGSPPFSGVSPDVAAMLKVIAGERPARPDGSMSDGLWSLVTTAWAQNFRDRPNIKTIVESMRTLNA</sequence>
<dbReference type="GO" id="GO:0004674">
    <property type="term" value="F:protein serine/threonine kinase activity"/>
    <property type="evidence" value="ECO:0007669"/>
    <property type="project" value="TreeGrafter"/>
</dbReference>
<keyword evidence="2" id="KW-0808">Transferase</keyword>
<dbReference type="PANTHER" id="PTHR44329:SF214">
    <property type="entry name" value="PROTEIN KINASE DOMAIN-CONTAINING PROTEIN"/>
    <property type="match status" value="1"/>
</dbReference>
<accession>A0AAD7D7N7</accession>
<dbReference type="SUPFAM" id="SSF56112">
    <property type="entry name" value="Protein kinase-like (PK-like)"/>
    <property type="match status" value="1"/>
</dbReference>